<gene>
    <name evidence="1" type="ORF">PSYICH_LOCUS251</name>
</gene>
<evidence type="ECO:0000313" key="1">
    <source>
        <dbReference type="EMBL" id="CAH1099966.1"/>
    </source>
</evidence>
<evidence type="ECO:0000313" key="2">
    <source>
        <dbReference type="Proteomes" id="UP001153636"/>
    </source>
</evidence>
<accession>A0A9P0G6N9</accession>
<proteinExistence type="predicted"/>
<dbReference type="OrthoDB" id="8196513at2759"/>
<protein>
    <submittedName>
        <fullName evidence="1">Uncharacterized protein</fullName>
    </submittedName>
</protein>
<keyword evidence="2" id="KW-1185">Reference proteome</keyword>
<dbReference type="AlphaFoldDB" id="A0A9P0G6N9"/>
<reference evidence="1" key="1">
    <citation type="submission" date="2022-01" db="EMBL/GenBank/DDBJ databases">
        <authorList>
            <person name="King R."/>
        </authorList>
    </citation>
    <scope>NUCLEOTIDE SEQUENCE</scope>
</reference>
<dbReference type="EMBL" id="OV651813">
    <property type="protein sequence ID" value="CAH1099966.1"/>
    <property type="molecule type" value="Genomic_DNA"/>
</dbReference>
<organism evidence="1 2">
    <name type="scientific">Psylliodes chrysocephalus</name>
    <dbReference type="NCBI Taxonomy" id="3402493"/>
    <lineage>
        <taxon>Eukaryota</taxon>
        <taxon>Metazoa</taxon>
        <taxon>Ecdysozoa</taxon>
        <taxon>Arthropoda</taxon>
        <taxon>Hexapoda</taxon>
        <taxon>Insecta</taxon>
        <taxon>Pterygota</taxon>
        <taxon>Neoptera</taxon>
        <taxon>Endopterygota</taxon>
        <taxon>Coleoptera</taxon>
        <taxon>Polyphaga</taxon>
        <taxon>Cucujiformia</taxon>
        <taxon>Chrysomeloidea</taxon>
        <taxon>Chrysomelidae</taxon>
        <taxon>Galerucinae</taxon>
        <taxon>Alticini</taxon>
        <taxon>Psylliodes</taxon>
    </lineage>
</organism>
<name>A0A9P0G6N9_9CUCU</name>
<dbReference type="Proteomes" id="UP001153636">
    <property type="component" value="Chromosome 1"/>
</dbReference>
<sequence length="829" mass="96835">MGHKRKGVVIDYRNIPTIKKAKKRLGPLWFLLYDVCTCDPCLCLEKRRRAFFGHVWHSPSDTLQTNVIMKAPFTRKYIQATAHKIISNIGTKLEQDILEQYEIEKQEALILQKQILAKQFQDSIIEQIKDAEAVERTACHRELQRLQEQLEFKLVDDIEDLEKKMEKEFQDYSKQHNDELGQKWERKLEKAVEKTTKKVTKTLLHELARQEEVLEKHFQIEFKKKELIKQYEVEKQSAEFEKTLQIEKQRIECQNIGNMMYLLCMERQKCLNEKKLIEKHYSKIQSDLILKVSIQKKKMETLQKEIEGQIQHLNLREVCYLEVIKQYQKFINFALRSAPTQAQFLLSIQKLMSFELSEILPKEKAPVQMRLPRLCDTILPWPHNEPNPSPKTVSGLELTDYHDCFNELAMPKKEGETELPAFCFKNKLYVREDFRNLISQGINLTPSHDLWSNDLEILVNTLKKFASEPEMFKGLSEMDRTEQICSKGKKDTAGMMNEICAKKSQLKKKKSEYRKSSIREKSSIDEVPLIDPNQIGIVEANPYLLAASCSIELLKHKGTVNVKKPLPVIEEKTEEKLKDHDEQEVRVEIPNPEMQELKICDREIRTSLPLDSDSKLEITTKSQKTSFSMSVKSSEMHKNPPLIKKTSKIATARDSVAILRESRQALLSPITSGIFPKKEEERKNHHQIMSFRDICCEKCLKQRGLELEEVKYTKIISSDESHKRKTSDSHVSEKIMSTVQPDYTEMGICKEQFYPNKLEKLYNFPKPKDKKITSELKIKQHLTPAKIQENIVEHDAAYDNDYTIQRMRSFISVISENPKLIKLFTACQQ</sequence>